<dbReference type="HAMAP" id="MF_00291_B">
    <property type="entry name" value="Ribosomal_uS2_B"/>
    <property type="match status" value="1"/>
</dbReference>
<sequence>MTDVQTTEATTQDYASELPLSLRALIDAGVHFGHQTRRWNPKMRPFIFGARNGIHIIDLDQTAVLFKRAYDFVVEAVGRGGHVLFVGTKRQAVETVQEEAARAGQFFVTGRWLGGTLTNFRTVKGAIERLRELDRMFEDGTAENFVKKEQMKLKREQERLEKFIGGIKMMNAHPAAVFVIDPHHEHIAVSEARKLNIPIVAITDTNCDPDVIDFVIPGNDDAIRSIKLFTSKIADACIEGQQRRREFRGGEGGHDRGGEGGARVEVEFQRGGRRGGGGDRRGPRGPRGGGGGES</sequence>
<comment type="similarity">
    <text evidence="1 5 6">Belongs to the universal ribosomal protein uS2 family.</text>
</comment>
<dbReference type="FunFam" id="1.10.287.610:FF:000001">
    <property type="entry name" value="30S ribosomal protein S2"/>
    <property type="match status" value="1"/>
</dbReference>
<dbReference type="AlphaFoldDB" id="A0A0F6SF12"/>
<proteinExistence type="inferred from homology"/>
<feature type="compositionally biased region" description="Basic and acidic residues" evidence="7">
    <location>
        <begin position="244"/>
        <end position="282"/>
    </location>
</feature>
<gene>
    <name evidence="5" type="primary">rpsB</name>
    <name evidence="8" type="ORF">DB32_003288</name>
</gene>
<dbReference type="Pfam" id="PF00318">
    <property type="entry name" value="Ribosomal_S2"/>
    <property type="match status" value="1"/>
</dbReference>
<feature type="region of interest" description="Disordered" evidence="7">
    <location>
        <begin position="244"/>
        <end position="294"/>
    </location>
</feature>
<dbReference type="KEGG" id="samy:DB32_003288"/>
<keyword evidence="3 5" id="KW-0687">Ribonucleoprotein</keyword>
<evidence type="ECO:0000313" key="9">
    <source>
        <dbReference type="Proteomes" id="UP000034883"/>
    </source>
</evidence>
<keyword evidence="9" id="KW-1185">Reference proteome</keyword>
<evidence type="ECO:0000256" key="1">
    <source>
        <dbReference type="ARBA" id="ARBA00006242"/>
    </source>
</evidence>
<dbReference type="PROSITE" id="PS00962">
    <property type="entry name" value="RIBOSOMAL_S2_1"/>
    <property type="match status" value="1"/>
</dbReference>
<dbReference type="CDD" id="cd01425">
    <property type="entry name" value="RPS2"/>
    <property type="match status" value="1"/>
</dbReference>
<dbReference type="Gene3D" id="3.40.50.10490">
    <property type="entry name" value="Glucose-6-phosphate isomerase like protein, domain 1"/>
    <property type="match status" value="1"/>
</dbReference>
<protein>
    <recommendedName>
        <fullName evidence="4 5">Small ribosomal subunit protein uS2</fullName>
    </recommendedName>
</protein>
<dbReference type="InterPro" id="IPR001865">
    <property type="entry name" value="Ribosomal_uS2"/>
</dbReference>
<reference evidence="8 9" key="1">
    <citation type="submission" date="2015-03" db="EMBL/GenBank/DDBJ databases">
        <title>Genome assembly of Sandaracinus amylolyticus DSM 53668.</title>
        <authorList>
            <person name="Sharma G."/>
            <person name="Subramanian S."/>
        </authorList>
    </citation>
    <scope>NUCLEOTIDE SEQUENCE [LARGE SCALE GENOMIC DNA]</scope>
    <source>
        <strain evidence="8 9">DSM 53668</strain>
    </source>
</reference>
<evidence type="ECO:0000256" key="4">
    <source>
        <dbReference type="ARBA" id="ARBA00035256"/>
    </source>
</evidence>
<dbReference type="RefSeq" id="WP_075097534.1">
    <property type="nucleotide sequence ID" value="NZ_CP011125.1"/>
</dbReference>
<dbReference type="NCBIfam" id="TIGR01011">
    <property type="entry name" value="rpsB_bact"/>
    <property type="match status" value="1"/>
</dbReference>
<evidence type="ECO:0000256" key="2">
    <source>
        <dbReference type="ARBA" id="ARBA00022980"/>
    </source>
</evidence>
<evidence type="ECO:0000256" key="7">
    <source>
        <dbReference type="SAM" id="MobiDB-lite"/>
    </source>
</evidence>
<evidence type="ECO:0000256" key="3">
    <source>
        <dbReference type="ARBA" id="ARBA00023274"/>
    </source>
</evidence>
<dbReference type="STRING" id="927083.DB32_003288"/>
<evidence type="ECO:0000256" key="5">
    <source>
        <dbReference type="HAMAP-Rule" id="MF_00291"/>
    </source>
</evidence>
<dbReference type="GO" id="GO:0022627">
    <property type="term" value="C:cytosolic small ribosomal subunit"/>
    <property type="evidence" value="ECO:0007669"/>
    <property type="project" value="TreeGrafter"/>
</dbReference>
<feature type="compositionally biased region" description="Gly residues" evidence="7">
    <location>
        <begin position="285"/>
        <end position="294"/>
    </location>
</feature>
<keyword evidence="2 5" id="KW-0689">Ribosomal protein</keyword>
<dbReference type="InterPro" id="IPR023591">
    <property type="entry name" value="Ribosomal_uS2_flav_dom_sf"/>
</dbReference>
<dbReference type="PROSITE" id="PS00963">
    <property type="entry name" value="RIBOSOMAL_S2_2"/>
    <property type="match status" value="1"/>
</dbReference>
<evidence type="ECO:0000313" key="8">
    <source>
        <dbReference type="EMBL" id="AKF06139.1"/>
    </source>
</evidence>
<dbReference type="Proteomes" id="UP000034883">
    <property type="component" value="Chromosome"/>
</dbReference>
<dbReference type="OrthoDB" id="9808036at2"/>
<evidence type="ECO:0000256" key="6">
    <source>
        <dbReference type="RuleBase" id="RU003631"/>
    </source>
</evidence>
<dbReference type="SUPFAM" id="SSF52313">
    <property type="entry name" value="Ribosomal protein S2"/>
    <property type="match status" value="1"/>
</dbReference>
<dbReference type="GO" id="GO:0006412">
    <property type="term" value="P:translation"/>
    <property type="evidence" value="ECO:0007669"/>
    <property type="project" value="UniProtKB-UniRule"/>
</dbReference>
<name>A0A0F6SF12_9BACT</name>
<dbReference type="EMBL" id="CP011125">
    <property type="protein sequence ID" value="AKF06139.1"/>
    <property type="molecule type" value="Genomic_DNA"/>
</dbReference>
<dbReference type="PANTHER" id="PTHR12534:SF0">
    <property type="entry name" value="SMALL RIBOSOMAL SUBUNIT PROTEIN US2M"/>
    <property type="match status" value="1"/>
</dbReference>
<dbReference type="PANTHER" id="PTHR12534">
    <property type="entry name" value="30S RIBOSOMAL PROTEIN S2 PROKARYOTIC AND ORGANELLAR"/>
    <property type="match status" value="1"/>
</dbReference>
<dbReference type="PRINTS" id="PR00395">
    <property type="entry name" value="RIBOSOMALS2"/>
</dbReference>
<dbReference type="GO" id="GO:0003735">
    <property type="term" value="F:structural constituent of ribosome"/>
    <property type="evidence" value="ECO:0007669"/>
    <property type="project" value="InterPro"/>
</dbReference>
<accession>A0A0F6SF12</accession>
<dbReference type="InterPro" id="IPR005706">
    <property type="entry name" value="Ribosomal_uS2_bac/mit/plastid"/>
</dbReference>
<organism evidence="8 9">
    <name type="scientific">Sandaracinus amylolyticus</name>
    <dbReference type="NCBI Taxonomy" id="927083"/>
    <lineage>
        <taxon>Bacteria</taxon>
        <taxon>Pseudomonadati</taxon>
        <taxon>Myxococcota</taxon>
        <taxon>Polyangia</taxon>
        <taxon>Polyangiales</taxon>
        <taxon>Sandaracinaceae</taxon>
        <taxon>Sandaracinus</taxon>
    </lineage>
</organism>
<dbReference type="InterPro" id="IPR018130">
    <property type="entry name" value="Ribosomal_uS2_CS"/>
</dbReference>
<dbReference type="Gene3D" id="1.10.287.610">
    <property type="entry name" value="Helix hairpin bin"/>
    <property type="match status" value="1"/>
</dbReference>